<dbReference type="AlphaFoldDB" id="A0A4Y7TBS8"/>
<dbReference type="Pfam" id="PF00067">
    <property type="entry name" value="p450"/>
    <property type="match status" value="1"/>
</dbReference>
<dbReference type="Gene3D" id="1.10.630.10">
    <property type="entry name" value="Cytochrome P450"/>
    <property type="match status" value="1"/>
</dbReference>
<dbReference type="STRING" id="71717.A0A4Y7TBS8"/>
<evidence type="ECO:0000256" key="2">
    <source>
        <dbReference type="ARBA" id="ARBA00010617"/>
    </source>
</evidence>
<dbReference type="Proteomes" id="UP000298030">
    <property type="component" value="Unassembled WGS sequence"/>
</dbReference>
<sequence length="235" mass="26645">MRVGLPFSGDRRSTRTLRLPTFEDQDKLPLLMAAVMESQRWAPVTPIGVPHRTTEDDVYRGYFIPRGSVIVANQWSMLNSPEEFGEDVLEYNPARFIRPKAGEEGKAVEINPDIRHPANIAFGFGRRWVSFLPLIRLIPATYVNCRRYPDPQLYRACPGSDIAHSALWLTTACLLTVFEFEAPDIEKPSYIGADGMVDPRFDPGFVCHPKKFKCEFKVRSEEARALLGELGMNVQ</sequence>
<dbReference type="InterPro" id="IPR036396">
    <property type="entry name" value="Cyt_P450_sf"/>
</dbReference>
<dbReference type="GO" id="GO:0020037">
    <property type="term" value="F:heme binding"/>
    <property type="evidence" value="ECO:0007669"/>
    <property type="project" value="InterPro"/>
</dbReference>
<evidence type="ECO:0000256" key="4">
    <source>
        <dbReference type="ARBA" id="ARBA00022723"/>
    </source>
</evidence>
<reference evidence="8 9" key="1">
    <citation type="journal article" date="2019" name="Nat. Ecol. Evol.">
        <title>Megaphylogeny resolves global patterns of mushroom evolution.</title>
        <authorList>
            <person name="Varga T."/>
            <person name="Krizsan K."/>
            <person name="Foldi C."/>
            <person name="Dima B."/>
            <person name="Sanchez-Garcia M."/>
            <person name="Sanchez-Ramirez S."/>
            <person name="Szollosi G.J."/>
            <person name="Szarkandi J.G."/>
            <person name="Papp V."/>
            <person name="Albert L."/>
            <person name="Andreopoulos W."/>
            <person name="Angelini C."/>
            <person name="Antonin V."/>
            <person name="Barry K.W."/>
            <person name="Bougher N.L."/>
            <person name="Buchanan P."/>
            <person name="Buyck B."/>
            <person name="Bense V."/>
            <person name="Catcheside P."/>
            <person name="Chovatia M."/>
            <person name="Cooper J."/>
            <person name="Damon W."/>
            <person name="Desjardin D."/>
            <person name="Finy P."/>
            <person name="Geml J."/>
            <person name="Haridas S."/>
            <person name="Hughes K."/>
            <person name="Justo A."/>
            <person name="Karasinski D."/>
            <person name="Kautmanova I."/>
            <person name="Kiss B."/>
            <person name="Kocsube S."/>
            <person name="Kotiranta H."/>
            <person name="LaButti K.M."/>
            <person name="Lechner B.E."/>
            <person name="Liimatainen K."/>
            <person name="Lipzen A."/>
            <person name="Lukacs Z."/>
            <person name="Mihaltcheva S."/>
            <person name="Morgado L.N."/>
            <person name="Niskanen T."/>
            <person name="Noordeloos M.E."/>
            <person name="Ohm R.A."/>
            <person name="Ortiz-Santana B."/>
            <person name="Ovrebo C."/>
            <person name="Racz N."/>
            <person name="Riley R."/>
            <person name="Savchenko A."/>
            <person name="Shiryaev A."/>
            <person name="Soop K."/>
            <person name="Spirin V."/>
            <person name="Szebenyi C."/>
            <person name="Tomsovsky M."/>
            <person name="Tulloss R.E."/>
            <person name="Uehling J."/>
            <person name="Grigoriev I.V."/>
            <person name="Vagvolgyi C."/>
            <person name="Papp T."/>
            <person name="Martin F.M."/>
            <person name="Miettinen O."/>
            <person name="Hibbett D.S."/>
            <person name="Nagy L.G."/>
        </authorList>
    </citation>
    <scope>NUCLEOTIDE SEQUENCE [LARGE SCALE GENOMIC DNA]</scope>
    <source>
        <strain evidence="8 9">FP101781</strain>
    </source>
</reference>
<comment type="similarity">
    <text evidence="2">Belongs to the cytochrome P450 family.</text>
</comment>
<dbReference type="GO" id="GO:0005506">
    <property type="term" value="F:iron ion binding"/>
    <property type="evidence" value="ECO:0007669"/>
    <property type="project" value="InterPro"/>
</dbReference>
<dbReference type="EMBL" id="QPFP01000018">
    <property type="protein sequence ID" value="TEB31623.1"/>
    <property type="molecule type" value="Genomic_DNA"/>
</dbReference>
<dbReference type="GO" id="GO:0016705">
    <property type="term" value="F:oxidoreductase activity, acting on paired donors, with incorporation or reduction of molecular oxygen"/>
    <property type="evidence" value="ECO:0007669"/>
    <property type="project" value="InterPro"/>
</dbReference>
<organism evidence="8 9">
    <name type="scientific">Coprinellus micaceus</name>
    <name type="common">Glistening ink-cap mushroom</name>
    <name type="synonym">Coprinus micaceus</name>
    <dbReference type="NCBI Taxonomy" id="71717"/>
    <lineage>
        <taxon>Eukaryota</taxon>
        <taxon>Fungi</taxon>
        <taxon>Dikarya</taxon>
        <taxon>Basidiomycota</taxon>
        <taxon>Agaricomycotina</taxon>
        <taxon>Agaricomycetes</taxon>
        <taxon>Agaricomycetidae</taxon>
        <taxon>Agaricales</taxon>
        <taxon>Agaricineae</taxon>
        <taxon>Psathyrellaceae</taxon>
        <taxon>Coprinellus</taxon>
    </lineage>
</organism>
<evidence type="ECO:0000256" key="1">
    <source>
        <dbReference type="ARBA" id="ARBA00001971"/>
    </source>
</evidence>
<keyword evidence="3" id="KW-0349">Heme</keyword>
<evidence type="ECO:0000256" key="6">
    <source>
        <dbReference type="ARBA" id="ARBA00023004"/>
    </source>
</evidence>
<keyword evidence="5" id="KW-0560">Oxidoreductase</keyword>
<comment type="caution">
    <text evidence="8">The sequence shown here is derived from an EMBL/GenBank/DDBJ whole genome shotgun (WGS) entry which is preliminary data.</text>
</comment>
<dbReference type="GO" id="GO:0004497">
    <property type="term" value="F:monooxygenase activity"/>
    <property type="evidence" value="ECO:0007669"/>
    <property type="project" value="UniProtKB-KW"/>
</dbReference>
<dbReference type="InterPro" id="IPR050364">
    <property type="entry name" value="Cytochrome_P450_fung"/>
</dbReference>
<gene>
    <name evidence="8" type="ORF">FA13DRAFT_335841</name>
</gene>
<dbReference type="InterPro" id="IPR001128">
    <property type="entry name" value="Cyt_P450"/>
</dbReference>
<protein>
    <submittedName>
        <fullName evidence="8">Cytochrome P450</fullName>
    </submittedName>
</protein>
<keyword evidence="6" id="KW-0408">Iron</keyword>
<proteinExistence type="inferred from homology"/>
<dbReference type="SUPFAM" id="SSF48264">
    <property type="entry name" value="Cytochrome P450"/>
    <property type="match status" value="1"/>
</dbReference>
<dbReference type="OrthoDB" id="3934656at2759"/>
<accession>A0A4Y7TBS8</accession>
<comment type="cofactor">
    <cofactor evidence="1">
        <name>heme</name>
        <dbReference type="ChEBI" id="CHEBI:30413"/>
    </cofactor>
</comment>
<keyword evidence="4" id="KW-0479">Metal-binding</keyword>
<keyword evidence="7" id="KW-0503">Monooxygenase</keyword>
<evidence type="ECO:0000313" key="8">
    <source>
        <dbReference type="EMBL" id="TEB31623.1"/>
    </source>
</evidence>
<keyword evidence="9" id="KW-1185">Reference proteome</keyword>
<name>A0A4Y7TBS8_COPMI</name>
<evidence type="ECO:0000256" key="7">
    <source>
        <dbReference type="ARBA" id="ARBA00023033"/>
    </source>
</evidence>
<evidence type="ECO:0000256" key="5">
    <source>
        <dbReference type="ARBA" id="ARBA00023002"/>
    </source>
</evidence>
<evidence type="ECO:0000256" key="3">
    <source>
        <dbReference type="ARBA" id="ARBA00022617"/>
    </source>
</evidence>
<evidence type="ECO:0000313" key="9">
    <source>
        <dbReference type="Proteomes" id="UP000298030"/>
    </source>
</evidence>
<dbReference type="PANTHER" id="PTHR46300">
    <property type="entry name" value="P450, PUTATIVE (EUROFUNG)-RELATED-RELATED"/>
    <property type="match status" value="1"/>
</dbReference>